<feature type="compositionally biased region" description="Polar residues" evidence="1">
    <location>
        <begin position="556"/>
        <end position="565"/>
    </location>
</feature>
<dbReference type="KEGG" id="lbc:LACBIDRAFT_295385"/>
<feature type="compositionally biased region" description="Low complexity" evidence="1">
    <location>
        <begin position="787"/>
        <end position="815"/>
    </location>
</feature>
<evidence type="ECO:0000313" key="2">
    <source>
        <dbReference type="EMBL" id="EDR02824.1"/>
    </source>
</evidence>
<protein>
    <submittedName>
        <fullName evidence="2">Predicted protein</fullName>
    </submittedName>
</protein>
<sequence length="976" mass="104619">MSSIFTSPPRIPPPPIPGKSPARNALPTASRNPTTALTPTPPKRKPSLASPSPPTPLIPSFNAATSRQPTTPVPPQSQSQIQNQSQYVTIFQRPTCATSSPDSPTSRAMMKRLLAKPAAPALYSGSESEGRSVGVMKRAATVDGKGSVKRSEDRAERRVNEEKRRAATMTSEQRIRMTGNGSDNDGRGTSGRRIQEMPLNERRTFGKPEEKQRKLLRRKPSSSRVTSPSSSPSRAVGSSNTNTTIKRSASAAALTVSSTHSRAPSPKPPSITPASALVQAYRAQEQSERGHVADPSSPSTPYAFSSSDPKHLHDDDPATPYYTVFGSSSDRVVPADSFEARAAGWSSEGYFQLEGVKRSATVKSTSSAGGGLKTLTRKVSGRWKKAQQYAGEEEKERGRIRPRPSLQNPGLRKSETRTRTRSLEVEEIVLDGVVKHPPPVKKVNDEERGRRHARRPSSAENPPPVPSEGGGSGNKLWRLMKRISTGGLRDKYRAEQQEPPPLPLPLPGSAFTSPSPLVLEAGKKRALARWLPSASSSRSSSVGGDSTRSRVPTASALKTSGSPSHQQQAQAQAQGSGTTRSSSPVSSSDKSVQYPHSSTSSFGVVDVQPEQPVPPVPSLVNTLRKNSRKQQQQQSVNGVGKYIVHPSQLYKDIPPTPPPSAKGQSNHLSFRQLARPRTADSEDWMIVQSPSVELPSLPFPPRRGTTTLVVSSPNKVVSSAPAQRDSSAPALARDDTERTSGNGGGGRESPLLPEFSISGAINTFRPRKSGDRVALKPPPLFVPQAGSSTSPGRSPSSPMRSASSPTPRSPTSPKSPSHHTRKSESHSNAQRRSEGGLSILTIRPGRRRSSSYDLSTTEPFKSEGSKADRMGSLNPSPATATTSPISSKKSPASKTKSPTTRASTTSRPPSLYTPSRHHTLTEQEKAQRWDDLLEKSARAGGTLHLAGDWDVRLQSDLLRYSSTPSEVEMAGVGVLG</sequence>
<feature type="compositionally biased region" description="Low complexity" evidence="1">
    <location>
        <begin position="875"/>
        <end position="910"/>
    </location>
</feature>
<dbReference type="GeneID" id="6082241"/>
<feature type="compositionally biased region" description="Low complexity" evidence="1">
    <location>
        <begin position="533"/>
        <end position="551"/>
    </location>
</feature>
<feature type="compositionally biased region" description="Basic and acidic residues" evidence="1">
    <location>
        <begin position="412"/>
        <end position="424"/>
    </location>
</feature>
<name>B0DRP5_LACBS</name>
<feature type="compositionally biased region" description="Low complexity" evidence="1">
    <location>
        <begin position="566"/>
        <end position="592"/>
    </location>
</feature>
<feature type="compositionally biased region" description="Basic residues" evidence="1">
    <location>
        <begin position="375"/>
        <end position="385"/>
    </location>
</feature>
<dbReference type="AlphaFoldDB" id="B0DRP5"/>
<evidence type="ECO:0000256" key="1">
    <source>
        <dbReference type="SAM" id="MobiDB-lite"/>
    </source>
</evidence>
<feature type="compositionally biased region" description="Low complexity" evidence="1">
    <location>
        <begin position="65"/>
        <end position="87"/>
    </location>
</feature>
<feature type="region of interest" description="Disordered" evidence="1">
    <location>
        <begin position="118"/>
        <end position="328"/>
    </location>
</feature>
<feature type="compositionally biased region" description="Pro residues" evidence="1">
    <location>
        <begin position="9"/>
        <end position="18"/>
    </location>
</feature>
<dbReference type="EMBL" id="DS547128">
    <property type="protein sequence ID" value="EDR02824.1"/>
    <property type="molecule type" value="Genomic_DNA"/>
</dbReference>
<evidence type="ECO:0000313" key="3">
    <source>
        <dbReference type="Proteomes" id="UP000001194"/>
    </source>
</evidence>
<dbReference type="Proteomes" id="UP000001194">
    <property type="component" value="Unassembled WGS sequence"/>
</dbReference>
<proteinExistence type="predicted"/>
<feature type="compositionally biased region" description="Low complexity" evidence="1">
    <location>
        <begin position="295"/>
        <end position="307"/>
    </location>
</feature>
<feature type="compositionally biased region" description="Basic and acidic residues" evidence="1">
    <location>
        <begin position="149"/>
        <end position="165"/>
    </location>
</feature>
<feature type="compositionally biased region" description="Low complexity" evidence="1">
    <location>
        <begin position="629"/>
        <end position="640"/>
    </location>
</feature>
<feature type="compositionally biased region" description="Polar residues" evidence="1">
    <location>
        <begin position="27"/>
        <end position="38"/>
    </location>
</feature>
<dbReference type="OrthoDB" id="3364707at2759"/>
<feature type="compositionally biased region" description="Low complexity" evidence="1">
    <location>
        <begin position="222"/>
        <end position="239"/>
    </location>
</feature>
<feature type="compositionally biased region" description="Basic and acidic residues" evidence="1">
    <location>
        <begin position="193"/>
        <end position="213"/>
    </location>
</feature>
<dbReference type="InParanoid" id="B0DRP5"/>
<feature type="compositionally biased region" description="Basic and acidic residues" evidence="1">
    <location>
        <begin position="860"/>
        <end position="869"/>
    </location>
</feature>
<keyword evidence="3" id="KW-1185">Reference proteome</keyword>
<feature type="compositionally biased region" description="Low complexity" evidence="1">
    <location>
        <begin position="248"/>
        <end position="261"/>
    </location>
</feature>
<feature type="region of interest" description="Disordered" evidence="1">
    <location>
        <begin position="358"/>
        <end position="923"/>
    </location>
</feature>
<feature type="compositionally biased region" description="Low complexity" evidence="1">
    <location>
        <begin position="118"/>
        <end position="135"/>
    </location>
</feature>
<organism evidence="3">
    <name type="scientific">Laccaria bicolor (strain S238N-H82 / ATCC MYA-4686)</name>
    <name type="common">Bicoloured deceiver</name>
    <name type="synonym">Laccaria laccata var. bicolor</name>
    <dbReference type="NCBI Taxonomy" id="486041"/>
    <lineage>
        <taxon>Eukaryota</taxon>
        <taxon>Fungi</taxon>
        <taxon>Dikarya</taxon>
        <taxon>Basidiomycota</taxon>
        <taxon>Agaricomycotina</taxon>
        <taxon>Agaricomycetes</taxon>
        <taxon>Agaricomycetidae</taxon>
        <taxon>Agaricales</taxon>
        <taxon>Agaricineae</taxon>
        <taxon>Hydnangiaceae</taxon>
        <taxon>Laccaria</taxon>
    </lineage>
</organism>
<feature type="compositionally biased region" description="Polar residues" evidence="1">
    <location>
        <begin position="704"/>
        <end position="726"/>
    </location>
</feature>
<feature type="region of interest" description="Disordered" evidence="1">
    <location>
        <begin position="1"/>
        <end position="87"/>
    </location>
</feature>
<dbReference type="HOGENOM" id="CLU_293208_0_0_1"/>
<gene>
    <name evidence="2" type="ORF">LACBIDRAFT_295385</name>
</gene>
<accession>B0DRP5</accession>
<reference evidence="2 3" key="1">
    <citation type="journal article" date="2008" name="Nature">
        <title>The genome of Laccaria bicolor provides insights into mycorrhizal symbiosis.</title>
        <authorList>
            <person name="Martin F."/>
            <person name="Aerts A."/>
            <person name="Ahren D."/>
            <person name="Brun A."/>
            <person name="Danchin E.G.J."/>
            <person name="Duchaussoy F."/>
            <person name="Gibon J."/>
            <person name="Kohler A."/>
            <person name="Lindquist E."/>
            <person name="Pereda V."/>
            <person name="Salamov A."/>
            <person name="Shapiro H.J."/>
            <person name="Wuyts J."/>
            <person name="Blaudez D."/>
            <person name="Buee M."/>
            <person name="Brokstein P."/>
            <person name="Canbaeck B."/>
            <person name="Cohen D."/>
            <person name="Courty P.E."/>
            <person name="Coutinho P.M."/>
            <person name="Delaruelle C."/>
            <person name="Detter J.C."/>
            <person name="Deveau A."/>
            <person name="DiFazio S."/>
            <person name="Duplessis S."/>
            <person name="Fraissinet-Tachet L."/>
            <person name="Lucic E."/>
            <person name="Frey-Klett P."/>
            <person name="Fourrey C."/>
            <person name="Feussner I."/>
            <person name="Gay G."/>
            <person name="Grimwood J."/>
            <person name="Hoegger P.J."/>
            <person name="Jain P."/>
            <person name="Kilaru S."/>
            <person name="Labbe J."/>
            <person name="Lin Y.C."/>
            <person name="Legue V."/>
            <person name="Le Tacon F."/>
            <person name="Marmeisse R."/>
            <person name="Melayah D."/>
            <person name="Montanini B."/>
            <person name="Muratet M."/>
            <person name="Nehls U."/>
            <person name="Niculita-Hirzel H."/>
            <person name="Oudot-Le Secq M.P."/>
            <person name="Peter M."/>
            <person name="Quesneville H."/>
            <person name="Rajashekar B."/>
            <person name="Reich M."/>
            <person name="Rouhier N."/>
            <person name="Schmutz J."/>
            <person name="Yin T."/>
            <person name="Chalot M."/>
            <person name="Henrissat B."/>
            <person name="Kuees U."/>
            <person name="Lucas S."/>
            <person name="Van de Peer Y."/>
            <person name="Podila G.K."/>
            <person name="Polle A."/>
            <person name="Pukkila P.J."/>
            <person name="Richardson P.M."/>
            <person name="Rouze P."/>
            <person name="Sanders I.R."/>
            <person name="Stajich J.E."/>
            <person name="Tunlid A."/>
            <person name="Tuskan G."/>
            <person name="Grigoriev I.V."/>
        </authorList>
    </citation>
    <scope>NUCLEOTIDE SEQUENCE [LARGE SCALE GENOMIC DNA]</scope>
    <source>
        <strain evidence="3">S238N-H82 / ATCC MYA-4686</strain>
    </source>
</reference>
<dbReference type="RefSeq" id="XP_001886534.1">
    <property type="nucleotide sequence ID" value="XM_001886499.1"/>
</dbReference>